<dbReference type="PANTHER" id="PTHR30204:SF93">
    <property type="entry name" value="HTH MERR-TYPE DOMAIN-CONTAINING PROTEIN"/>
    <property type="match status" value="1"/>
</dbReference>
<proteinExistence type="predicted"/>
<dbReference type="RefSeq" id="WP_315732646.1">
    <property type="nucleotide sequence ID" value="NZ_JAVYII010000003.1"/>
</dbReference>
<evidence type="ECO:0000256" key="2">
    <source>
        <dbReference type="SAM" id="Coils"/>
    </source>
</evidence>
<dbReference type="PANTHER" id="PTHR30204">
    <property type="entry name" value="REDOX-CYCLING DRUG-SENSING TRANSCRIPTIONAL ACTIVATOR SOXR"/>
    <property type="match status" value="1"/>
</dbReference>
<sequence>MRSKEVAALAGVSVRTLRHYHQLGVLPEPERASNGYRDYGLEHVARLLRVRRLAELGVPLERVHRYLDDPADGRADHDDAAALLDDLDRELAEQIARLEAQRERVRRLREARARPEVPAGLQELMDVVGVGALGAGVAGLAGMVAVERDAGLLVARLAEGPDGEADLAGYADGALRMDRERLAAVTARFAELPEAATDAPEAVAALAAELADLARPLLEGLTTGALGERIAALREDEVPDVADDPRLTGAQAAVLVEVGRLLGA</sequence>
<evidence type="ECO:0000259" key="3">
    <source>
        <dbReference type="PROSITE" id="PS50937"/>
    </source>
</evidence>
<dbReference type="InterPro" id="IPR047057">
    <property type="entry name" value="MerR_fam"/>
</dbReference>
<dbReference type="InterPro" id="IPR009061">
    <property type="entry name" value="DNA-bd_dom_put_sf"/>
</dbReference>
<comment type="caution">
    <text evidence="4">The sequence shown here is derived from an EMBL/GenBank/DDBJ whole genome shotgun (WGS) entry which is preliminary data.</text>
</comment>
<evidence type="ECO:0000313" key="5">
    <source>
        <dbReference type="Proteomes" id="UP001268542"/>
    </source>
</evidence>
<dbReference type="PRINTS" id="PR00040">
    <property type="entry name" value="HTHMERR"/>
</dbReference>
<dbReference type="SMART" id="SM00422">
    <property type="entry name" value="HTH_MERR"/>
    <property type="match status" value="1"/>
</dbReference>
<protein>
    <submittedName>
        <fullName evidence="4">MerR family transcriptional regulator</fullName>
    </submittedName>
</protein>
<dbReference type="InterPro" id="IPR000551">
    <property type="entry name" value="MerR-type_HTH_dom"/>
</dbReference>
<feature type="coiled-coil region" evidence="2">
    <location>
        <begin position="77"/>
        <end position="111"/>
    </location>
</feature>
<evidence type="ECO:0000313" key="4">
    <source>
        <dbReference type="EMBL" id="MDT9593210.1"/>
    </source>
</evidence>
<reference evidence="4 5" key="1">
    <citation type="submission" date="2023-08" db="EMBL/GenBank/DDBJ databases">
        <title>Nocardioides seae sp. nov., a bacterium isolated from a soil.</title>
        <authorList>
            <person name="Wang X."/>
        </authorList>
    </citation>
    <scope>NUCLEOTIDE SEQUENCE [LARGE SCALE GENOMIC DNA]</scope>
    <source>
        <strain evidence="4 5">YZH12</strain>
    </source>
</reference>
<dbReference type="CDD" id="cd00592">
    <property type="entry name" value="HTH_MerR-like"/>
    <property type="match status" value="1"/>
</dbReference>
<dbReference type="PROSITE" id="PS50937">
    <property type="entry name" value="HTH_MERR_2"/>
    <property type="match status" value="1"/>
</dbReference>
<dbReference type="Proteomes" id="UP001268542">
    <property type="component" value="Unassembled WGS sequence"/>
</dbReference>
<gene>
    <name evidence="4" type="ORF">RDV89_09030</name>
</gene>
<name>A0ABU3PVG3_9ACTN</name>
<keyword evidence="1" id="KW-0238">DNA-binding</keyword>
<keyword evidence="2" id="KW-0175">Coiled coil</keyword>
<dbReference type="Pfam" id="PF13411">
    <property type="entry name" value="MerR_1"/>
    <property type="match status" value="1"/>
</dbReference>
<dbReference type="Gene3D" id="1.10.1660.10">
    <property type="match status" value="1"/>
</dbReference>
<feature type="domain" description="HTH merR-type" evidence="3">
    <location>
        <begin position="1"/>
        <end position="69"/>
    </location>
</feature>
<dbReference type="SUPFAM" id="SSF46955">
    <property type="entry name" value="Putative DNA-binding domain"/>
    <property type="match status" value="1"/>
</dbReference>
<organism evidence="4 5">
    <name type="scientific">Nocardioides imazamoxiresistens</name>
    <dbReference type="NCBI Taxonomy" id="3231893"/>
    <lineage>
        <taxon>Bacteria</taxon>
        <taxon>Bacillati</taxon>
        <taxon>Actinomycetota</taxon>
        <taxon>Actinomycetes</taxon>
        <taxon>Propionibacteriales</taxon>
        <taxon>Nocardioidaceae</taxon>
        <taxon>Nocardioides</taxon>
    </lineage>
</organism>
<dbReference type="EMBL" id="JAVYII010000003">
    <property type="protein sequence ID" value="MDT9593210.1"/>
    <property type="molecule type" value="Genomic_DNA"/>
</dbReference>
<evidence type="ECO:0000256" key="1">
    <source>
        <dbReference type="ARBA" id="ARBA00023125"/>
    </source>
</evidence>
<keyword evidence="5" id="KW-1185">Reference proteome</keyword>
<accession>A0ABU3PVG3</accession>